<dbReference type="OrthoDB" id="194358at2759"/>
<dbReference type="EMBL" id="JACAZI010000012">
    <property type="protein sequence ID" value="KAF7347333.1"/>
    <property type="molecule type" value="Genomic_DNA"/>
</dbReference>
<dbReference type="InterPro" id="IPR002110">
    <property type="entry name" value="Ankyrin_rpt"/>
</dbReference>
<comment type="caution">
    <text evidence="4">The sequence shown here is derived from an EMBL/GenBank/DDBJ whole genome shotgun (WGS) entry which is preliminary data.</text>
</comment>
<dbReference type="PROSITE" id="PS50297">
    <property type="entry name" value="ANK_REP_REGION"/>
    <property type="match status" value="1"/>
</dbReference>
<dbReference type="PANTHER" id="PTHR24198:SF165">
    <property type="entry name" value="ANKYRIN REPEAT-CONTAINING PROTEIN-RELATED"/>
    <property type="match status" value="1"/>
</dbReference>
<evidence type="ECO:0000256" key="3">
    <source>
        <dbReference type="PROSITE-ProRule" id="PRU00023"/>
    </source>
</evidence>
<evidence type="ECO:0000313" key="4">
    <source>
        <dbReference type="EMBL" id="KAF7347333.1"/>
    </source>
</evidence>
<organism evidence="4 5">
    <name type="scientific">Mycena venus</name>
    <dbReference type="NCBI Taxonomy" id="2733690"/>
    <lineage>
        <taxon>Eukaryota</taxon>
        <taxon>Fungi</taxon>
        <taxon>Dikarya</taxon>
        <taxon>Basidiomycota</taxon>
        <taxon>Agaricomycotina</taxon>
        <taxon>Agaricomycetes</taxon>
        <taxon>Agaricomycetidae</taxon>
        <taxon>Agaricales</taxon>
        <taxon>Marasmiineae</taxon>
        <taxon>Mycenaceae</taxon>
        <taxon>Mycena</taxon>
    </lineage>
</organism>
<name>A0A8H6XTP4_9AGAR</name>
<dbReference type="PROSITE" id="PS50088">
    <property type="entry name" value="ANK_REPEAT"/>
    <property type="match status" value="1"/>
</dbReference>
<dbReference type="InterPro" id="IPR036770">
    <property type="entry name" value="Ankyrin_rpt-contain_sf"/>
</dbReference>
<dbReference type="AlphaFoldDB" id="A0A8H6XTP4"/>
<evidence type="ECO:0000313" key="5">
    <source>
        <dbReference type="Proteomes" id="UP000620124"/>
    </source>
</evidence>
<accession>A0A8H6XTP4</accession>
<keyword evidence="2 3" id="KW-0040">ANK repeat</keyword>
<dbReference type="Gene3D" id="1.25.40.20">
    <property type="entry name" value="Ankyrin repeat-containing domain"/>
    <property type="match status" value="3"/>
</dbReference>
<dbReference type="SUPFAM" id="SSF48403">
    <property type="entry name" value="Ankyrin repeat"/>
    <property type="match status" value="1"/>
</dbReference>
<dbReference type="PANTHER" id="PTHR24198">
    <property type="entry name" value="ANKYRIN REPEAT AND PROTEIN KINASE DOMAIN-CONTAINING PROTEIN"/>
    <property type="match status" value="1"/>
</dbReference>
<sequence length="430" mass="47944">MAALLDLPPELILHIVTFLTRYILADPEKLLPRASEEQELVPELVPDLPSINALCRTNRAFHRTVDQALYALCASVEPLGKLALLFAVTRQLENTLDKLVAAGVSLESEFFFQDYFVFQERCSLLHIAAGMGLRDMVVKLLGRYGTEMSAKAHTRLGSTRNATPLDFAARSCYLDQREPEVVRLLARIPTPSSWPSGVEVETHTQYLSCALIQSMKAEKMETSAYLVSEGADVNFCDERFSSHNPLYYAAGKNLEMVEFLLASGADPNLPDHKGFTALFHATDVDVAQALLAAGANIHARNHRSRNVLAYCMAKAELFRFFLERGVDPNEVDYRGDTPLHRACRKHDVRKARPFVDLLLQFGAATTVEKASNFVLTQPRTPVDVAILRGHSEIVEIFEPFVRDPTLKAKIAKFQRESTPSRGCSGKRPID</sequence>
<dbReference type="SMART" id="SM00248">
    <property type="entry name" value="ANK"/>
    <property type="match status" value="7"/>
</dbReference>
<dbReference type="Pfam" id="PF12796">
    <property type="entry name" value="Ank_2"/>
    <property type="match status" value="2"/>
</dbReference>
<protein>
    <submittedName>
        <fullName evidence="4">Ankyrin repeat protein</fullName>
    </submittedName>
</protein>
<keyword evidence="5" id="KW-1185">Reference proteome</keyword>
<evidence type="ECO:0000256" key="2">
    <source>
        <dbReference type="ARBA" id="ARBA00023043"/>
    </source>
</evidence>
<proteinExistence type="predicted"/>
<dbReference type="Proteomes" id="UP000620124">
    <property type="component" value="Unassembled WGS sequence"/>
</dbReference>
<feature type="repeat" description="ANK" evidence="3">
    <location>
        <begin position="334"/>
        <end position="370"/>
    </location>
</feature>
<gene>
    <name evidence="4" type="ORF">MVEN_01488800</name>
</gene>
<reference evidence="4" key="1">
    <citation type="submission" date="2020-05" db="EMBL/GenBank/DDBJ databases">
        <title>Mycena genomes resolve the evolution of fungal bioluminescence.</title>
        <authorList>
            <person name="Tsai I.J."/>
        </authorList>
    </citation>
    <scope>NUCLEOTIDE SEQUENCE</scope>
    <source>
        <strain evidence="4">CCC161011</strain>
    </source>
</reference>
<evidence type="ECO:0000256" key="1">
    <source>
        <dbReference type="ARBA" id="ARBA00022737"/>
    </source>
</evidence>
<keyword evidence="1" id="KW-0677">Repeat</keyword>